<dbReference type="GO" id="GO:0031966">
    <property type="term" value="C:mitochondrial membrane"/>
    <property type="evidence" value="ECO:0007669"/>
    <property type="project" value="UniProtKB-SubCell"/>
</dbReference>
<keyword evidence="4 9" id="KW-0812">Transmembrane</keyword>
<dbReference type="InterPro" id="IPR018108">
    <property type="entry name" value="MCP_transmembrane"/>
</dbReference>
<evidence type="ECO:0000256" key="8">
    <source>
        <dbReference type="ARBA" id="ARBA00023136"/>
    </source>
</evidence>
<evidence type="ECO:0000256" key="10">
    <source>
        <dbReference type="RuleBase" id="RU000488"/>
    </source>
</evidence>
<evidence type="ECO:0000256" key="9">
    <source>
        <dbReference type="PROSITE-ProRule" id="PRU00282"/>
    </source>
</evidence>
<keyword evidence="7" id="KW-0496">Mitochondrion</keyword>
<proteinExistence type="inferred from homology"/>
<evidence type="ECO:0000256" key="7">
    <source>
        <dbReference type="ARBA" id="ARBA00023128"/>
    </source>
</evidence>
<dbReference type="PANTHER" id="PTHR45788">
    <property type="entry name" value="SUCCINATE/FUMARATE MITOCHONDRIAL TRANSPORTER-RELATED"/>
    <property type="match status" value="1"/>
</dbReference>
<dbReference type="Pfam" id="PF00153">
    <property type="entry name" value="Mito_carr"/>
    <property type="match status" value="1"/>
</dbReference>
<keyword evidence="6" id="KW-1133">Transmembrane helix</keyword>
<gene>
    <name evidence="11" type="ORF">FGO68_gene2263</name>
</gene>
<protein>
    <recommendedName>
        <fullName evidence="13">ADP,ATP carrier protein</fullName>
    </recommendedName>
</protein>
<evidence type="ECO:0008006" key="13">
    <source>
        <dbReference type="Google" id="ProtNLM"/>
    </source>
</evidence>
<dbReference type="SUPFAM" id="SSF103506">
    <property type="entry name" value="Mitochondrial carrier"/>
    <property type="match status" value="1"/>
</dbReference>
<comment type="similarity">
    <text evidence="2 10">Belongs to the mitochondrial carrier (TC 2.A.29) family.</text>
</comment>
<dbReference type="Proteomes" id="UP000785679">
    <property type="component" value="Unassembled WGS sequence"/>
</dbReference>
<evidence type="ECO:0000256" key="4">
    <source>
        <dbReference type="ARBA" id="ARBA00022692"/>
    </source>
</evidence>
<dbReference type="InterPro" id="IPR049563">
    <property type="entry name" value="TXTP-like"/>
</dbReference>
<accession>A0A8J8NBP0</accession>
<feature type="repeat" description="Solcar" evidence="9">
    <location>
        <begin position="1"/>
        <end position="77"/>
    </location>
</feature>
<keyword evidence="5" id="KW-0677">Repeat</keyword>
<keyword evidence="12" id="KW-1185">Reference proteome</keyword>
<comment type="subcellular location">
    <subcellularLocation>
        <location evidence="1">Mitochondrion membrane</location>
        <topology evidence="1">Multi-pass membrane protein</topology>
    </subcellularLocation>
</comment>
<dbReference type="InterPro" id="IPR023395">
    <property type="entry name" value="MCP_dom_sf"/>
</dbReference>
<evidence type="ECO:0000313" key="11">
    <source>
        <dbReference type="EMBL" id="TNV71729.1"/>
    </source>
</evidence>
<evidence type="ECO:0000256" key="5">
    <source>
        <dbReference type="ARBA" id="ARBA00022737"/>
    </source>
</evidence>
<comment type="caution">
    <text evidence="11">The sequence shown here is derived from an EMBL/GenBank/DDBJ whole genome shotgun (WGS) entry which is preliminary data.</text>
</comment>
<organism evidence="11 12">
    <name type="scientific">Halteria grandinella</name>
    <dbReference type="NCBI Taxonomy" id="5974"/>
    <lineage>
        <taxon>Eukaryota</taxon>
        <taxon>Sar</taxon>
        <taxon>Alveolata</taxon>
        <taxon>Ciliophora</taxon>
        <taxon>Intramacronucleata</taxon>
        <taxon>Spirotrichea</taxon>
        <taxon>Stichotrichia</taxon>
        <taxon>Sporadotrichida</taxon>
        <taxon>Halteriidae</taxon>
        <taxon>Halteria</taxon>
    </lineage>
</organism>
<dbReference type="OrthoDB" id="290162at2759"/>
<evidence type="ECO:0000256" key="1">
    <source>
        <dbReference type="ARBA" id="ARBA00004225"/>
    </source>
</evidence>
<keyword evidence="8 9" id="KW-0472">Membrane</keyword>
<evidence type="ECO:0000256" key="6">
    <source>
        <dbReference type="ARBA" id="ARBA00022989"/>
    </source>
</evidence>
<sequence>MILANLLATLITNPIDVCVTKIMTQQQPKYTGFWQCLVSVYREEGARKFLSGVHPRFMLNFFNGALYLYVYDRFVQSVSSIYD</sequence>
<evidence type="ECO:0000313" key="12">
    <source>
        <dbReference type="Proteomes" id="UP000785679"/>
    </source>
</evidence>
<dbReference type="PROSITE" id="PS50920">
    <property type="entry name" value="SOLCAR"/>
    <property type="match status" value="1"/>
</dbReference>
<name>A0A8J8NBP0_HALGN</name>
<keyword evidence="3 10" id="KW-0813">Transport</keyword>
<dbReference type="EMBL" id="RRYP01029018">
    <property type="protein sequence ID" value="TNV71729.1"/>
    <property type="molecule type" value="Genomic_DNA"/>
</dbReference>
<evidence type="ECO:0000256" key="3">
    <source>
        <dbReference type="ARBA" id="ARBA00022448"/>
    </source>
</evidence>
<dbReference type="AlphaFoldDB" id="A0A8J8NBP0"/>
<reference evidence="11" key="1">
    <citation type="submission" date="2019-06" db="EMBL/GenBank/DDBJ databases">
        <authorList>
            <person name="Zheng W."/>
        </authorList>
    </citation>
    <scope>NUCLEOTIDE SEQUENCE</scope>
    <source>
        <strain evidence="11">QDHG01</strain>
    </source>
</reference>
<evidence type="ECO:0000256" key="2">
    <source>
        <dbReference type="ARBA" id="ARBA00006375"/>
    </source>
</evidence>
<dbReference type="Gene3D" id="1.50.40.10">
    <property type="entry name" value="Mitochondrial carrier domain"/>
    <property type="match status" value="1"/>
</dbReference>